<evidence type="ECO:0000313" key="10">
    <source>
        <dbReference type="Proteomes" id="UP000576082"/>
    </source>
</evidence>
<dbReference type="Pfam" id="PF13382">
    <property type="entry name" value="Adenine_deam_C"/>
    <property type="match status" value="1"/>
</dbReference>
<protein>
    <recommendedName>
        <fullName evidence="2 6">Adenine deaminase</fullName>
        <shortName evidence="6">Adenase</shortName>
        <shortName evidence="6">Adenine aminase</shortName>
        <ecNumber evidence="2 6">3.5.4.2</ecNumber>
    </recommendedName>
</protein>
<dbReference type="Proteomes" id="UP000576082">
    <property type="component" value="Unassembled WGS sequence"/>
</dbReference>
<dbReference type="InterPro" id="IPR011059">
    <property type="entry name" value="Metal-dep_hydrolase_composite"/>
</dbReference>
<evidence type="ECO:0000256" key="2">
    <source>
        <dbReference type="ARBA" id="ARBA00012782"/>
    </source>
</evidence>
<keyword evidence="10" id="KW-1185">Reference proteome</keyword>
<evidence type="ECO:0000256" key="5">
    <source>
        <dbReference type="ARBA" id="ARBA00047720"/>
    </source>
</evidence>
<comment type="caution">
    <text evidence="9">The sequence shown here is derived from an EMBL/GenBank/DDBJ whole genome shotgun (WGS) entry which is preliminary data.</text>
</comment>
<comment type="similarity">
    <text evidence="1 6">Belongs to the metallo-dependent hydrolases superfamily. Adenine deaminase family.</text>
</comment>
<evidence type="ECO:0000259" key="8">
    <source>
        <dbReference type="Pfam" id="PF13382"/>
    </source>
</evidence>
<dbReference type="InterPro" id="IPR026912">
    <property type="entry name" value="Adenine_deam_C"/>
</dbReference>
<dbReference type="SUPFAM" id="SSF51556">
    <property type="entry name" value="Metallo-dependent hydrolases"/>
    <property type="match status" value="1"/>
</dbReference>
<evidence type="ECO:0000256" key="1">
    <source>
        <dbReference type="ARBA" id="ARBA00006773"/>
    </source>
</evidence>
<evidence type="ECO:0000313" key="9">
    <source>
        <dbReference type="EMBL" id="NME67109.1"/>
    </source>
</evidence>
<dbReference type="PANTHER" id="PTHR11113">
    <property type="entry name" value="N-ACETYLGLUCOSAMINE-6-PHOSPHATE DEACETYLASE"/>
    <property type="match status" value="1"/>
</dbReference>
<dbReference type="HAMAP" id="MF_01518">
    <property type="entry name" value="Adenine_deamin"/>
    <property type="match status" value="1"/>
</dbReference>
<dbReference type="CDD" id="cd01295">
    <property type="entry name" value="AdeC"/>
    <property type="match status" value="1"/>
</dbReference>
<dbReference type="Pfam" id="PF01979">
    <property type="entry name" value="Amidohydro_1"/>
    <property type="match status" value="1"/>
</dbReference>
<dbReference type="InterPro" id="IPR006679">
    <property type="entry name" value="Adenine_deam"/>
</dbReference>
<organism evidence="9 10">
    <name type="scientific">Flammeovirga aprica JL-4</name>
    <dbReference type="NCBI Taxonomy" id="694437"/>
    <lineage>
        <taxon>Bacteria</taxon>
        <taxon>Pseudomonadati</taxon>
        <taxon>Bacteroidota</taxon>
        <taxon>Cytophagia</taxon>
        <taxon>Cytophagales</taxon>
        <taxon>Flammeovirgaceae</taxon>
        <taxon>Flammeovirga</taxon>
    </lineage>
</organism>
<dbReference type="GO" id="GO:0006146">
    <property type="term" value="P:adenine catabolic process"/>
    <property type="evidence" value="ECO:0007669"/>
    <property type="project" value="InterPro"/>
</dbReference>
<gene>
    <name evidence="6 9" type="primary">ade</name>
    <name evidence="9" type="ORF">HHU12_03935</name>
</gene>
<dbReference type="EMBL" id="JABANE010000007">
    <property type="protein sequence ID" value="NME67109.1"/>
    <property type="molecule type" value="Genomic_DNA"/>
</dbReference>
<keyword evidence="4 6" id="KW-0464">Manganese</keyword>
<dbReference type="InterPro" id="IPR006680">
    <property type="entry name" value="Amidohydro-rel"/>
</dbReference>
<dbReference type="NCBIfam" id="TIGR01178">
    <property type="entry name" value="ade"/>
    <property type="match status" value="1"/>
</dbReference>
<dbReference type="Gene3D" id="3.20.20.140">
    <property type="entry name" value="Metal-dependent hydrolases"/>
    <property type="match status" value="1"/>
</dbReference>
<comment type="cofactor">
    <cofactor evidence="6">
        <name>Mn(2+)</name>
        <dbReference type="ChEBI" id="CHEBI:29035"/>
    </cofactor>
</comment>
<dbReference type="SUPFAM" id="SSF51338">
    <property type="entry name" value="Composite domain of metallo-dependent hydrolases"/>
    <property type="match status" value="1"/>
</dbReference>
<comment type="catalytic activity">
    <reaction evidence="5 6">
        <text>adenine + H2O + H(+) = hypoxanthine + NH4(+)</text>
        <dbReference type="Rhea" id="RHEA:23688"/>
        <dbReference type="ChEBI" id="CHEBI:15377"/>
        <dbReference type="ChEBI" id="CHEBI:15378"/>
        <dbReference type="ChEBI" id="CHEBI:16708"/>
        <dbReference type="ChEBI" id="CHEBI:17368"/>
        <dbReference type="ChEBI" id="CHEBI:28938"/>
        <dbReference type="EC" id="3.5.4.2"/>
    </reaction>
</comment>
<reference evidence="9 10" key="1">
    <citation type="submission" date="2020-04" db="EMBL/GenBank/DDBJ databases">
        <title>Flammeovirga sp. SR4, a novel species isolated from seawater.</title>
        <authorList>
            <person name="Wang X."/>
        </authorList>
    </citation>
    <scope>NUCLEOTIDE SEQUENCE [LARGE SCALE GENOMIC DNA]</scope>
    <source>
        <strain evidence="9 10">ATCC 23126</strain>
    </source>
</reference>
<proteinExistence type="inferred from homology"/>
<accession>A0A7X9P1U0</accession>
<keyword evidence="3 6" id="KW-0378">Hydrolase</keyword>
<dbReference type="RefSeq" id="WP_169655209.1">
    <property type="nucleotide sequence ID" value="NZ_JABANE010000007.1"/>
</dbReference>
<sequence>MEKVIQGYIVDVHGRVIFPGTLKYKGKKITSIKYDESAKGSGQYIMPGFVDAHIHIESTMLAPTEFAKIAVRHGTVATVSDPHEIANVLGAEGVKYMIEDGKKTPFKFNFGAPSCVPATNFESAGDAIDSKGVEKLLRSDDIKYLAEMMNWPGVLHGDAEVIKKIDAAKRLNKPVDGHAPGLKGSDARKYASAGISTDHECVELEEAKDKLEAGMKIQIREGSAAKNYEALAPLIKTDPESLMFCTDDSHPHELINYHMDKFVHRSIKNGDDIFNVIKIASINTINHYNLDVGQLREGDDADFIIVDSITDFNVIATYINGEKVAENGKELFTTPKAEIVNKFNCSKKHTSFFDVEFKADDKIRCIVAHDGQLITSTEIHEYKSFKENDVLKMTVVNRYKDAEPAIGFIKGFGLTRGAIASTVAHDSHNIVAVGTSDFEIYKAVNKVIEMKGGICIVCNDESNYLELPIAGLMTNENGKAVAEQYEKLLGKAEEYGSQLHDPYMTLSFMALLVIPQLKLSDKGLFDGSTFNFTDLVVK</sequence>
<dbReference type="InterPro" id="IPR032466">
    <property type="entry name" value="Metal_Hydrolase"/>
</dbReference>
<dbReference type="GO" id="GO:0000034">
    <property type="term" value="F:adenine deaminase activity"/>
    <property type="evidence" value="ECO:0007669"/>
    <property type="project" value="UniProtKB-UniRule"/>
</dbReference>
<evidence type="ECO:0000256" key="6">
    <source>
        <dbReference type="HAMAP-Rule" id="MF_01518"/>
    </source>
</evidence>
<dbReference type="PANTHER" id="PTHR11113:SF2">
    <property type="entry name" value="ADENINE DEAMINASE"/>
    <property type="match status" value="1"/>
</dbReference>
<dbReference type="AlphaFoldDB" id="A0A7X9P1U0"/>
<feature type="domain" description="Amidohydrolase-related" evidence="7">
    <location>
        <begin position="44"/>
        <end position="324"/>
    </location>
</feature>
<evidence type="ECO:0000259" key="7">
    <source>
        <dbReference type="Pfam" id="PF01979"/>
    </source>
</evidence>
<feature type="domain" description="Adenine deaminase C-terminal" evidence="8">
    <location>
        <begin position="385"/>
        <end position="530"/>
    </location>
</feature>
<dbReference type="EC" id="3.5.4.2" evidence="2 6"/>
<evidence type="ECO:0000256" key="4">
    <source>
        <dbReference type="ARBA" id="ARBA00023211"/>
    </source>
</evidence>
<name>A0A7X9P1U0_9BACT</name>
<evidence type="ECO:0000256" key="3">
    <source>
        <dbReference type="ARBA" id="ARBA00022801"/>
    </source>
</evidence>